<sequence length="323" mass="32766">MTHSTFAAGLAALTCMGSAMGSAASAQVLTLSTTNPGGLTHSIGTAIARTVTEQSDVRLVVVPAGGSPMPAVAGGEADCGVNVAFDLAYYVTGTGFYAEQGAHPSLRMTAAVLDSQVALYVKTDAAETSVSDLKGLRVPGGLNAQAAIGQVYDTYLALGGLDRADVDSIPTQSIVQAADDFSAGRNDTFLFSVGAAKVLEVDSSVGGLRALTVANTDETRAILNDGLPGAKFLELDPGVSSQIAAPTNVIAYDMVLLCAESVPDDAVAAMTRVIHDHKADLAAAFAPMARFDPAAMAPEVPGVTYHPGAIAALGAVGLWPQTN</sequence>
<keyword evidence="1" id="KW-0732">Signal</keyword>
<dbReference type="EMBL" id="LPUY01000135">
    <property type="protein sequence ID" value="KUP90761.1"/>
    <property type="molecule type" value="Genomic_DNA"/>
</dbReference>
<dbReference type="PANTHER" id="PTHR42941">
    <property type="entry name" value="SLL1037 PROTEIN"/>
    <property type="match status" value="1"/>
</dbReference>
<keyword evidence="3" id="KW-1185">Reference proteome</keyword>
<gene>
    <name evidence="2" type="ORF">TRIHO_43060</name>
</gene>
<evidence type="ECO:0008006" key="4">
    <source>
        <dbReference type="Google" id="ProtNLM"/>
    </source>
</evidence>
<protein>
    <recommendedName>
        <fullName evidence="4">NMT1/THI5 like protein</fullName>
    </recommendedName>
</protein>
<feature type="chain" id="PRO_5007288446" description="NMT1/THI5 like protein" evidence="1">
    <location>
        <begin position="27"/>
        <end position="323"/>
    </location>
</feature>
<evidence type="ECO:0000256" key="1">
    <source>
        <dbReference type="SAM" id="SignalP"/>
    </source>
</evidence>
<dbReference type="InterPro" id="IPR011852">
    <property type="entry name" value="TRAP_TAXI"/>
</dbReference>
<accession>A0A132BQU4</accession>
<dbReference type="NCBIfam" id="TIGR02122">
    <property type="entry name" value="TRAP_TAXI"/>
    <property type="match status" value="1"/>
</dbReference>
<organism evidence="2 3">
    <name type="scientific">Tritonibacter horizontis</name>
    <dbReference type="NCBI Taxonomy" id="1768241"/>
    <lineage>
        <taxon>Bacteria</taxon>
        <taxon>Pseudomonadati</taxon>
        <taxon>Pseudomonadota</taxon>
        <taxon>Alphaproteobacteria</taxon>
        <taxon>Rhodobacterales</taxon>
        <taxon>Paracoccaceae</taxon>
        <taxon>Tritonibacter</taxon>
    </lineage>
</organism>
<dbReference type="PANTHER" id="PTHR42941:SF1">
    <property type="entry name" value="SLL1037 PROTEIN"/>
    <property type="match status" value="1"/>
</dbReference>
<name>A0A132BQU4_9RHOB</name>
<comment type="caution">
    <text evidence="2">The sequence shown here is derived from an EMBL/GenBank/DDBJ whole genome shotgun (WGS) entry which is preliminary data.</text>
</comment>
<dbReference type="Gene3D" id="3.40.190.10">
    <property type="entry name" value="Periplasmic binding protein-like II"/>
    <property type="match status" value="2"/>
</dbReference>
<dbReference type="Pfam" id="PF16868">
    <property type="entry name" value="NMT1_3"/>
    <property type="match status" value="1"/>
</dbReference>
<dbReference type="AlphaFoldDB" id="A0A132BQU4"/>
<proteinExistence type="predicted"/>
<dbReference type="SUPFAM" id="SSF53850">
    <property type="entry name" value="Periplasmic binding protein-like II"/>
    <property type="match status" value="1"/>
</dbReference>
<feature type="signal peptide" evidence="1">
    <location>
        <begin position="1"/>
        <end position="26"/>
    </location>
</feature>
<dbReference type="RefSeq" id="WP_068248634.1">
    <property type="nucleotide sequence ID" value="NZ_LPUY01000135.1"/>
</dbReference>
<evidence type="ECO:0000313" key="3">
    <source>
        <dbReference type="Proteomes" id="UP000068382"/>
    </source>
</evidence>
<reference evidence="2 3" key="1">
    <citation type="submission" date="2015-12" db="EMBL/GenBank/DDBJ databases">
        <title>Genome sequence of the marine Rhodobacteraceae strain O3.65, Candidatus Tritonibacter horizontis.</title>
        <authorList>
            <person name="Poehlein A."/>
            <person name="Giebel H.A."/>
            <person name="Voget S."/>
            <person name="Brinkhoff T."/>
        </authorList>
    </citation>
    <scope>NUCLEOTIDE SEQUENCE [LARGE SCALE GENOMIC DNA]</scope>
    <source>
        <strain evidence="2 3">O3.65</strain>
    </source>
</reference>
<dbReference type="Proteomes" id="UP000068382">
    <property type="component" value="Unassembled WGS sequence"/>
</dbReference>
<evidence type="ECO:0000313" key="2">
    <source>
        <dbReference type="EMBL" id="KUP90761.1"/>
    </source>
</evidence>